<dbReference type="RefSeq" id="WP_129887940.1">
    <property type="nucleotide sequence ID" value="NZ_CP035758.1"/>
</dbReference>
<evidence type="ECO:0000256" key="7">
    <source>
        <dbReference type="RuleBase" id="RU363032"/>
    </source>
</evidence>
<keyword evidence="4 7" id="KW-0812">Transmembrane</keyword>
<evidence type="ECO:0000313" key="11">
    <source>
        <dbReference type="Proteomes" id="UP000290365"/>
    </source>
</evidence>
<evidence type="ECO:0000256" key="6">
    <source>
        <dbReference type="ARBA" id="ARBA00023136"/>
    </source>
</evidence>
<dbReference type="InterPro" id="IPR000515">
    <property type="entry name" value="MetI-like"/>
</dbReference>
<dbReference type="SUPFAM" id="SSF161098">
    <property type="entry name" value="MetI-like"/>
    <property type="match status" value="1"/>
</dbReference>
<evidence type="ECO:0000313" key="10">
    <source>
        <dbReference type="EMBL" id="QBD76876.1"/>
    </source>
</evidence>
<keyword evidence="11" id="KW-1185">Reference proteome</keyword>
<evidence type="ECO:0000256" key="8">
    <source>
        <dbReference type="SAM" id="MobiDB-lite"/>
    </source>
</evidence>
<name>A0A4P6JQ31_KTERU</name>
<dbReference type="Pfam" id="PF00528">
    <property type="entry name" value="BPD_transp_1"/>
    <property type="match status" value="1"/>
</dbReference>
<proteinExistence type="inferred from homology"/>
<evidence type="ECO:0000256" key="1">
    <source>
        <dbReference type="ARBA" id="ARBA00004651"/>
    </source>
</evidence>
<feature type="domain" description="ABC transmembrane type-1" evidence="9">
    <location>
        <begin position="97"/>
        <end position="319"/>
    </location>
</feature>
<evidence type="ECO:0000259" key="9">
    <source>
        <dbReference type="PROSITE" id="PS50928"/>
    </source>
</evidence>
<feature type="transmembrane region" description="Helical" evidence="7">
    <location>
        <begin position="101"/>
        <end position="123"/>
    </location>
</feature>
<feature type="transmembrane region" description="Helical" evidence="7">
    <location>
        <begin position="303"/>
        <end position="323"/>
    </location>
</feature>
<keyword evidence="5 7" id="KW-1133">Transmembrane helix</keyword>
<organism evidence="10 11">
    <name type="scientific">Ktedonosporobacter rubrisoli</name>
    <dbReference type="NCBI Taxonomy" id="2509675"/>
    <lineage>
        <taxon>Bacteria</taxon>
        <taxon>Bacillati</taxon>
        <taxon>Chloroflexota</taxon>
        <taxon>Ktedonobacteria</taxon>
        <taxon>Ktedonobacterales</taxon>
        <taxon>Ktedonosporobacteraceae</taxon>
        <taxon>Ktedonosporobacter</taxon>
    </lineage>
</organism>
<dbReference type="PANTHER" id="PTHR30193">
    <property type="entry name" value="ABC TRANSPORTER PERMEASE PROTEIN"/>
    <property type="match status" value="1"/>
</dbReference>
<reference evidence="10 11" key="1">
    <citation type="submission" date="2019-01" db="EMBL/GenBank/DDBJ databases">
        <title>Ktedonosporobacter rubrisoli SCAWS-G2.</title>
        <authorList>
            <person name="Huang Y."/>
            <person name="Yan B."/>
        </authorList>
    </citation>
    <scope>NUCLEOTIDE SEQUENCE [LARGE SCALE GENOMIC DNA]</scope>
    <source>
        <strain evidence="10 11">SCAWS-G2</strain>
    </source>
</reference>
<accession>A0A4P6JQ31</accession>
<dbReference type="InterPro" id="IPR051393">
    <property type="entry name" value="ABC_transporter_permease"/>
</dbReference>
<evidence type="ECO:0000256" key="5">
    <source>
        <dbReference type="ARBA" id="ARBA00022989"/>
    </source>
</evidence>
<sequence length="327" mass="36405">MQIQTTRAQAQPGAARVPTHGSERQHSNGLRKRLRDNRMFYLCIAPFFILFALFGAIPIAASFYLGFTRWDGLSQPIFVGFSNYLHLFQDPDFLKIMGNTFYIWLGSTILTMGLAFTLAFLINHYVLKGRSILQVIFLFPLLIAPSLTAIIVSALFSTNAGLLNAVISALIGHKFAYDWFASGAWLKPVLILIIVWRWTGWHLTLFISGLQSISNEIYEAARVDGATGSSIFRHITLPLMIPVILVSVVSATIGGIQLFDEPYVLTTTTGTGNIGGTSQLGMTLGLYQYQTAFQQFNFGLASAISYVIFILIIVFTIIQFRVLRNRN</sequence>
<dbReference type="Proteomes" id="UP000290365">
    <property type="component" value="Chromosome"/>
</dbReference>
<dbReference type="InterPro" id="IPR035906">
    <property type="entry name" value="MetI-like_sf"/>
</dbReference>
<dbReference type="KEGG" id="kbs:EPA93_13020"/>
<dbReference type="OrthoDB" id="9785347at2"/>
<evidence type="ECO:0000256" key="4">
    <source>
        <dbReference type="ARBA" id="ARBA00022692"/>
    </source>
</evidence>
<dbReference type="PROSITE" id="PS50928">
    <property type="entry name" value="ABC_TM1"/>
    <property type="match status" value="1"/>
</dbReference>
<dbReference type="GO" id="GO:0055085">
    <property type="term" value="P:transmembrane transport"/>
    <property type="evidence" value="ECO:0007669"/>
    <property type="project" value="InterPro"/>
</dbReference>
<dbReference type="EMBL" id="CP035758">
    <property type="protein sequence ID" value="QBD76876.1"/>
    <property type="molecule type" value="Genomic_DNA"/>
</dbReference>
<dbReference type="Gene3D" id="1.10.3720.10">
    <property type="entry name" value="MetI-like"/>
    <property type="match status" value="1"/>
</dbReference>
<gene>
    <name evidence="10" type="ORF">EPA93_13020</name>
</gene>
<keyword evidence="3" id="KW-1003">Cell membrane</keyword>
<feature type="transmembrane region" description="Helical" evidence="7">
    <location>
        <begin position="135"/>
        <end position="156"/>
    </location>
</feature>
<feature type="region of interest" description="Disordered" evidence="8">
    <location>
        <begin position="1"/>
        <end position="29"/>
    </location>
</feature>
<dbReference type="AlphaFoldDB" id="A0A4P6JQ31"/>
<dbReference type="GO" id="GO:0005886">
    <property type="term" value="C:plasma membrane"/>
    <property type="evidence" value="ECO:0007669"/>
    <property type="project" value="UniProtKB-SubCell"/>
</dbReference>
<dbReference type="PANTHER" id="PTHR30193:SF37">
    <property type="entry name" value="INNER MEMBRANE ABC TRANSPORTER PERMEASE PROTEIN YCJO"/>
    <property type="match status" value="1"/>
</dbReference>
<feature type="transmembrane region" description="Helical" evidence="7">
    <location>
        <begin position="176"/>
        <end position="196"/>
    </location>
</feature>
<keyword evidence="6 7" id="KW-0472">Membrane</keyword>
<comment type="similarity">
    <text evidence="7">Belongs to the binding-protein-dependent transport system permease family.</text>
</comment>
<keyword evidence="2 7" id="KW-0813">Transport</keyword>
<feature type="transmembrane region" description="Helical" evidence="7">
    <location>
        <begin position="40"/>
        <end position="65"/>
    </location>
</feature>
<dbReference type="CDD" id="cd06261">
    <property type="entry name" value="TM_PBP2"/>
    <property type="match status" value="1"/>
</dbReference>
<evidence type="ECO:0000256" key="3">
    <source>
        <dbReference type="ARBA" id="ARBA00022475"/>
    </source>
</evidence>
<evidence type="ECO:0000256" key="2">
    <source>
        <dbReference type="ARBA" id="ARBA00022448"/>
    </source>
</evidence>
<protein>
    <submittedName>
        <fullName evidence="10">Sugar ABC transporter permease</fullName>
    </submittedName>
</protein>
<comment type="subcellular location">
    <subcellularLocation>
        <location evidence="1 7">Cell membrane</location>
        <topology evidence="1 7">Multi-pass membrane protein</topology>
    </subcellularLocation>
</comment>
<feature type="transmembrane region" description="Helical" evidence="7">
    <location>
        <begin position="239"/>
        <end position="259"/>
    </location>
</feature>